<keyword evidence="5 7" id="KW-1133">Transmembrane helix</keyword>
<reference evidence="9" key="2">
    <citation type="journal article" date="2021" name="PeerJ">
        <title>Extensive microbial diversity within the chicken gut microbiome revealed by metagenomics and culture.</title>
        <authorList>
            <person name="Gilroy R."/>
            <person name="Ravi A."/>
            <person name="Getino M."/>
            <person name="Pursley I."/>
            <person name="Horton D.L."/>
            <person name="Alikhan N.F."/>
            <person name="Baker D."/>
            <person name="Gharbi K."/>
            <person name="Hall N."/>
            <person name="Watson M."/>
            <person name="Adriaenssens E.M."/>
            <person name="Foster-Nyarko E."/>
            <person name="Jarju S."/>
            <person name="Secka A."/>
            <person name="Antonio M."/>
            <person name="Oren A."/>
            <person name="Chaudhuri R.R."/>
            <person name="La Ragione R."/>
            <person name="Hildebrand F."/>
            <person name="Pallen M.J."/>
        </authorList>
    </citation>
    <scope>NUCLEOTIDE SEQUENCE</scope>
    <source>
        <strain evidence="9">ChiGjej1B1-2707</strain>
    </source>
</reference>
<evidence type="ECO:0000256" key="1">
    <source>
        <dbReference type="ARBA" id="ARBA00004651"/>
    </source>
</evidence>
<feature type="transmembrane region" description="Helical" evidence="7">
    <location>
        <begin position="236"/>
        <end position="256"/>
    </location>
</feature>
<dbReference type="AlphaFoldDB" id="A0A9D1A227"/>
<gene>
    <name evidence="9" type="ORF">IAA69_07990</name>
</gene>
<comment type="caution">
    <text evidence="9">The sequence shown here is derived from an EMBL/GenBank/DDBJ whole genome shotgun (WGS) entry which is preliminary data.</text>
</comment>
<dbReference type="Pfam" id="PF00892">
    <property type="entry name" value="EamA"/>
    <property type="match status" value="2"/>
</dbReference>
<organism evidence="9 10">
    <name type="scientific">Candidatus Aveggerthella stercoripullorum</name>
    <dbReference type="NCBI Taxonomy" id="2840688"/>
    <lineage>
        <taxon>Bacteria</taxon>
        <taxon>Bacillati</taxon>
        <taxon>Actinomycetota</taxon>
        <taxon>Coriobacteriia</taxon>
        <taxon>Eggerthellales</taxon>
        <taxon>Eggerthellaceae</taxon>
        <taxon>Eggerthellaceae incertae sedis</taxon>
        <taxon>Candidatus Aveggerthella</taxon>
    </lineage>
</organism>
<evidence type="ECO:0000256" key="7">
    <source>
        <dbReference type="SAM" id="Phobius"/>
    </source>
</evidence>
<feature type="transmembrane region" description="Helical" evidence="7">
    <location>
        <begin position="116"/>
        <end position="133"/>
    </location>
</feature>
<proteinExistence type="inferred from homology"/>
<keyword evidence="4 7" id="KW-0812">Transmembrane</keyword>
<evidence type="ECO:0000313" key="10">
    <source>
        <dbReference type="Proteomes" id="UP000824261"/>
    </source>
</evidence>
<feature type="domain" description="EamA" evidence="8">
    <location>
        <begin position="144"/>
        <end position="277"/>
    </location>
</feature>
<evidence type="ECO:0000256" key="6">
    <source>
        <dbReference type="ARBA" id="ARBA00023136"/>
    </source>
</evidence>
<evidence type="ECO:0000256" key="3">
    <source>
        <dbReference type="ARBA" id="ARBA00022475"/>
    </source>
</evidence>
<evidence type="ECO:0000256" key="4">
    <source>
        <dbReference type="ARBA" id="ARBA00022692"/>
    </source>
</evidence>
<evidence type="ECO:0000313" key="9">
    <source>
        <dbReference type="EMBL" id="HIR02183.1"/>
    </source>
</evidence>
<feature type="transmembrane region" description="Helical" evidence="7">
    <location>
        <begin position="90"/>
        <end position="109"/>
    </location>
</feature>
<feature type="transmembrane region" description="Helical" evidence="7">
    <location>
        <begin position="139"/>
        <end position="159"/>
    </location>
</feature>
<protein>
    <submittedName>
        <fullName evidence="9">DMT family transporter</fullName>
    </submittedName>
</protein>
<reference evidence="9" key="1">
    <citation type="submission" date="2020-10" db="EMBL/GenBank/DDBJ databases">
        <authorList>
            <person name="Gilroy R."/>
        </authorList>
    </citation>
    <scope>NUCLEOTIDE SEQUENCE</scope>
    <source>
        <strain evidence="9">ChiGjej1B1-2707</strain>
    </source>
</reference>
<keyword evidence="6 7" id="KW-0472">Membrane</keyword>
<comment type="similarity">
    <text evidence="2">Belongs to the EamA transporter family.</text>
</comment>
<evidence type="ECO:0000256" key="5">
    <source>
        <dbReference type="ARBA" id="ARBA00022989"/>
    </source>
</evidence>
<feature type="transmembrane region" description="Helical" evidence="7">
    <location>
        <begin position="262"/>
        <end position="282"/>
    </location>
</feature>
<keyword evidence="3" id="KW-1003">Cell membrane</keyword>
<dbReference type="InterPro" id="IPR051258">
    <property type="entry name" value="Diverse_Substrate_Transporter"/>
</dbReference>
<dbReference type="EMBL" id="DVGB01000095">
    <property type="protein sequence ID" value="HIR02183.1"/>
    <property type="molecule type" value="Genomic_DNA"/>
</dbReference>
<feature type="transmembrane region" description="Helical" evidence="7">
    <location>
        <begin position="171"/>
        <end position="193"/>
    </location>
</feature>
<dbReference type="Proteomes" id="UP000824261">
    <property type="component" value="Unassembled WGS sequence"/>
</dbReference>
<feature type="transmembrane region" description="Helical" evidence="7">
    <location>
        <begin position="61"/>
        <end position="78"/>
    </location>
</feature>
<evidence type="ECO:0000256" key="2">
    <source>
        <dbReference type="ARBA" id="ARBA00007362"/>
    </source>
</evidence>
<dbReference type="PANTHER" id="PTHR42920">
    <property type="entry name" value="OS03G0707200 PROTEIN-RELATED"/>
    <property type="match status" value="1"/>
</dbReference>
<feature type="transmembrane region" description="Helical" evidence="7">
    <location>
        <begin position="199"/>
        <end position="224"/>
    </location>
</feature>
<name>A0A9D1A227_9ACTN</name>
<dbReference type="InterPro" id="IPR037185">
    <property type="entry name" value="EmrE-like"/>
</dbReference>
<dbReference type="InterPro" id="IPR000620">
    <property type="entry name" value="EamA_dom"/>
</dbReference>
<accession>A0A9D1A227</accession>
<feature type="domain" description="EamA" evidence="8">
    <location>
        <begin position="5"/>
        <end position="132"/>
    </location>
</feature>
<dbReference type="GO" id="GO:0005886">
    <property type="term" value="C:plasma membrane"/>
    <property type="evidence" value="ECO:0007669"/>
    <property type="project" value="UniProtKB-SubCell"/>
</dbReference>
<evidence type="ECO:0000259" key="8">
    <source>
        <dbReference type="Pfam" id="PF00892"/>
    </source>
</evidence>
<sequence length="294" mass="31453">MFKAFLLLAAAIWGLGTVVIKDIVYTVSPAWLVGFRFTFAGLILGAFIFPKLRRRLDASHVRVGALLGVILFLEYWLNSLGLTDTTASKSAFLTSCYCVLVPFLGWLFLRRRPTRFNIMAALVCVVGVGFISLSGSDTLSLGFGDGITLISALFVALEVITVARFAGSHDILVLTCVQFFVSGILGFGGALIAEPLPDFAHIGLDVWLGVAYLAAFASCATITLQNTGLAHVEPAQGSLLLATESVFGTLFAGLFLGESLTVQLAIGFGLVFAAIVISEYLPQRFGQSSQPRQE</sequence>
<comment type="subcellular location">
    <subcellularLocation>
        <location evidence="1">Cell membrane</location>
        <topology evidence="1">Multi-pass membrane protein</topology>
    </subcellularLocation>
</comment>
<dbReference type="PANTHER" id="PTHR42920:SF5">
    <property type="entry name" value="EAMA DOMAIN-CONTAINING PROTEIN"/>
    <property type="match status" value="1"/>
</dbReference>
<dbReference type="SUPFAM" id="SSF103481">
    <property type="entry name" value="Multidrug resistance efflux transporter EmrE"/>
    <property type="match status" value="2"/>
</dbReference>
<feature type="transmembrane region" description="Helical" evidence="7">
    <location>
        <begin position="30"/>
        <end position="49"/>
    </location>
</feature>